<reference evidence="2" key="1">
    <citation type="submission" date="2016-10" db="EMBL/GenBank/DDBJ databases">
        <authorList>
            <person name="Varghese N."/>
            <person name="Submissions S."/>
        </authorList>
    </citation>
    <scope>NUCLEOTIDE SEQUENCE [LARGE SCALE GENOMIC DNA]</scope>
    <source>
        <strain evidence="2">B48,IBRC-M 10115,DSM 25386,CECT 8001</strain>
    </source>
</reference>
<dbReference type="OrthoDB" id="2903733at2"/>
<protein>
    <submittedName>
        <fullName evidence="1">Uncharacterized protein</fullName>
    </submittedName>
</protein>
<keyword evidence="2" id="KW-1185">Reference proteome</keyword>
<name>A0A1H8ANA1_9BACI</name>
<evidence type="ECO:0000313" key="2">
    <source>
        <dbReference type="Proteomes" id="UP000198553"/>
    </source>
</evidence>
<evidence type="ECO:0000313" key="1">
    <source>
        <dbReference type="EMBL" id="SEM72220.1"/>
    </source>
</evidence>
<dbReference type="Proteomes" id="UP000198553">
    <property type="component" value="Unassembled WGS sequence"/>
</dbReference>
<sequence length="60" mass="7187">MKIYKLKKPFKGINKGTHFYLIAESEFIGIKEFVLRSKDLTKRLSINETELKKNFILIRR</sequence>
<organism evidence="1 2">
    <name type="scientific">Mesobacillus persicus</name>
    <dbReference type="NCBI Taxonomy" id="930146"/>
    <lineage>
        <taxon>Bacteria</taxon>
        <taxon>Bacillati</taxon>
        <taxon>Bacillota</taxon>
        <taxon>Bacilli</taxon>
        <taxon>Bacillales</taxon>
        <taxon>Bacillaceae</taxon>
        <taxon>Mesobacillus</taxon>
    </lineage>
</organism>
<proteinExistence type="predicted"/>
<dbReference type="AlphaFoldDB" id="A0A1H8ANA1"/>
<dbReference type="EMBL" id="FOBW01000005">
    <property type="protein sequence ID" value="SEM72220.1"/>
    <property type="molecule type" value="Genomic_DNA"/>
</dbReference>
<dbReference type="RefSeq" id="WP_090743792.1">
    <property type="nucleotide sequence ID" value="NZ_FOBW01000005.1"/>
</dbReference>
<gene>
    <name evidence="1" type="ORF">SAMN05192533_10590</name>
</gene>
<accession>A0A1H8ANA1</accession>